<dbReference type="Pfam" id="PF13426">
    <property type="entry name" value="PAS_9"/>
    <property type="match status" value="1"/>
</dbReference>
<dbReference type="EC" id="2.7.13.3" evidence="2"/>
<dbReference type="NCBIfam" id="TIGR00229">
    <property type="entry name" value="sensory_box"/>
    <property type="match status" value="1"/>
</dbReference>
<evidence type="ECO:0000256" key="3">
    <source>
        <dbReference type="ARBA" id="ARBA00022553"/>
    </source>
</evidence>
<dbReference type="Gene3D" id="3.30.565.10">
    <property type="entry name" value="Histidine kinase-like ATPase, C-terminal domain"/>
    <property type="match status" value="1"/>
</dbReference>
<dbReference type="InterPro" id="IPR000014">
    <property type="entry name" value="PAS"/>
</dbReference>
<dbReference type="GO" id="GO:0005524">
    <property type="term" value="F:ATP binding"/>
    <property type="evidence" value="ECO:0007669"/>
    <property type="project" value="UniProtKB-KW"/>
</dbReference>
<dbReference type="EMBL" id="AP026867">
    <property type="protein sequence ID" value="BDS11722.1"/>
    <property type="molecule type" value="Genomic_DNA"/>
</dbReference>
<dbReference type="InterPro" id="IPR035965">
    <property type="entry name" value="PAS-like_dom_sf"/>
</dbReference>
<dbReference type="SUPFAM" id="SSF55781">
    <property type="entry name" value="GAF domain-like"/>
    <property type="match status" value="1"/>
</dbReference>
<evidence type="ECO:0000256" key="5">
    <source>
        <dbReference type="ARBA" id="ARBA00022741"/>
    </source>
</evidence>
<dbReference type="Pfam" id="PF02518">
    <property type="entry name" value="HATPase_c"/>
    <property type="match status" value="1"/>
</dbReference>
<evidence type="ECO:0000256" key="1">
    <source>
        <dbReference type="ARBA" id="ARBA00000085"/>
    </source>
</evidence>
<evidence type="ECO:0000259" key="9">
    <source>
        <dbReference type="PROSITE" id="PS50112"/>
    </source>
</evidence>
<keyword evidence="4" id="KW-0808">Transferase</keyword>
<keyword evidence="3" id="KW-0597">Phosphoprotein</keyword>
<dbReference type="AlphaFoldDB" id="A0A915YET4"/>
<organism evidence="10 11">
    <name type="scientific">Aureispira anguillae</name>
    <dbReference type="NCBI Taxonomy" id="2864201"/>
    <lineage>
        <taxon>Bacteria</taxon>
        <taxon>Pseudomonadati</taxon>
        <taxon>Bacteroidota</taxon>
        <taxon>Saprospiria</taxon>
        <taxon>Saprospirales</taxon>
        <taxon>Saprospiraceae</taxon>
        <taxon>Aureispira</taxon>
    </lineage>
</organism>
<dbReference type="SUPFAM" id="SSF55874">
    <property type="entry name" value="ATPase domain of HSP90 chaperone/DNA topoisomerase II/histidine kinase"/>
    <property type="match status" value="1"/>
</dbReference>
<dbReference type="PROSITE" id="PS50112">
    <property type="entry name" value="PAS"/>
    <property type="match status" value="1"/>
</dbReference>
<keyword evidence="6" id="KW-0418">Kinase</keyword>
<comment type="catalytic activity">
    <reaction evidence="1">
        <text>ATP + protein L-histidine = ADP + protein N-phospho-L-histidine.</text>
        <dbReference type="EC" id="2.7.13.3"/>
    </reaction>
</comment>
<dbReference type="InterPro" id="IPR036890">
    <property type="entry name" value="HATPase_C_sf"/>
</dbReference>
<evidence type="ECO:0000256" key="2">
    <source>
        <dbReference type="ARBA" id="ARBA00012438"/>
    </source>
</evidence>
<keyword evidence="7" id="KW-0067">ATP-binding</keyword>
<gene>
    <name evidence="10" type="ORF">AsAng_0024360</name>
</gene>
<dbReference type="PANTHER" id="PTHR41523">
    <property type="entry name" value="TWO-COMPONENT SYSTEM SENSOR PROTEIN"/>
    <property type="match status" value="1"/>
</dbReference>
<dbReference type="RefSeq" id="WP_264792869.1">
    <property type="nucleotide sequence ID" value="NZ_AP026867.1"/>
</dbReference>
<protein>
    <recommendedName>
        <fullName evidence="2">histidine kinase</fullName>
        <ecNumber evidence="2">2.7.13.3</ecNumber>
    </recommendedName>
</protein>
<dbReference type="CDD" id="cd00130">
    <property type="entry name" value="PAS"/>
    <property type="match status" value="1"/>
</dbReference>
<evidence type="ECO:0000313" key="10">
    <source>
        <dbReference type="EMBL" id="BDS11722.1"/>
    </source>
</evidence>
<dbReference type="Proteomes" id="UP001060919">
    <property type="component" value="Chromosome"/>
</dbReference>
<keyword evidence="5" id="KW-0547">Nucleotide-binding</keyword>
<reference evidence="10" key="1">
    <citation type="submission" date="2022-09" db="EMBL/GenBank/DDBJ databases">
        <title>Aureispira anguillicida sp. nov., isolated from Leptocephalus of Japanese eel Anguilla japonica.</title>
        <authorList>
            <person name="Yuasa K."/>
            <person name="Mekata T."/>
            <person name="Ikunari K."/>
        </authorList>
    </citation>
    <scope>NUCLEOTIDE SEQUENCE</scope>
    <source>
        <strain evidence="10">EL160426</strain>
    </source>
</reference>
<dbReference type="InterPro" id="IPR011495">
    <property type="entry name" value="Sig_transdc_His_kin_sub2_dim/P"/>
</dbReference>
<proteinExistence type="predicted"/>
<dbReference type="GO" id="GO:0004673">
    <property type="term" value="F:protein histidine kinase activity"/>
    <property type="evidence" value="ECO:0007669"/>
    <property type="project" value="UniProtKB-EC"/>
</dbReference>
<evidence type="ECO:0000256" key="8">
    <source>
        <dbReference type="SAM" id="Coils"/>
    </source>
</evidence>
<evidence type="ECO:0000256" key="7">
    <source>
        <dbReference type="ARBA" id="ARBA00022840"/>
    </source>
</evidence>
<dbReference type="Pfam" id="PF07568">
    <property type="entry name" value="HisKA_2"/>
    <property type="match status" value="1"/>
</dbReference>
<dbReference type="SUPFAM" id="SSF55785">
    <property type="entry name" value="PYP-like sensor domain (PAS domain)"/>
    <property type="match status" value="1"/>
</dbReference>
<accession>A0A915YET4</accession>
<feature type="domain" description="PAS" evidence="9">
    <location>
        <begin position="12"/>
        <end position="57"/>
    </location>
</feature>
<dbReference type="SMART" id="SM00387">
    <property type="entry name" value="HATPase_c"/>
    <property type="match status" value="1"/>
</dbReference>
<keyword evidence="11" id="KW-1185">Reference proteome</keyword>
<dbReference type="PANTHER" id="PTHR41523:SF8">
    <property type="entry name" value="ETHYLENE RESPONSE SENSOR PROTEIN"/>
    <property type="match status" value="1"/>
</dbReference>
<dbReference type="KEGG" id="aup:AsAng_0024360"/>
<sequence length="530" mass="60855">MNDDFNEESLFDNLKIKHLANLFPDAILLMNLNDGLIYYANKAAASLTGFDVTELKGSFIAKLYPEIISSEKFYKIADKSIKDPLVLLEIDLERKDGTSIPTETNLSYSYDQKYILFVIRDKSLHKQKTTILQQIQNELKQKNKALEESNLEHQRLNAIINAIDEGAQKKIGESYFKTIVKLLNKSLDADSTFIAEVNKDRQQAKTLYWFNKIEQLENIVYDLKYTPCNDLSNYKTCIYPDNIQEAFPLDLFLKEENIVGYLGVPIYQEGEQEKSLILVSLFKTPIQRPSEKIKILNIFSQRIKNELVRTQLTLDLEKQNENVSEKKMLLKEIHHRVKNNLQVITSLLSLQSSFLKDEQTKEIFKSSQYRINAMAMVHEMLYQSNEISKINYKDYLEKLVNNLVRVMQKDHCPIEVIVDSPGVQLNIDTAIPLGLLINEVVTNSLKYGFQGRTSGKITLTLTALEATNFCLTIGDNGVGFPSNFDFDNIKSLGLKLIKRLSVQLRGKLERASNKVGTHYILHFKEIEQKS</sequence>
<name>A0A915YET4_9BACT</name>
<feature type="coiled-coil region" evidence="8">
    <location>
        <begin position="132"/>
        <end position="159"/>
    </location>
</feature>
<dbReference type="InterPro" id="IPR003594">
    <property type="entry name" value="HATPase_dom"/>
</dbReference>
<dbReference type="Gene3D" id="3.30.450.20">
    <property type="entry name" value="PAS domain"/>
    <property type="match status" value="2"/>
</dbReference>
<evidence type="ECO:0000256" key="6">
    <source>
        <dbReference type="ARBA" id="ARBA00022777"/>
    </source>
</evidence>
<evidence type="ECO:0000256" key="4">
    <source>
        <dbReference type="ARBA" id="ARBA00022679"/>
    </source>
</evidence>
<evidence type="ECO:0000313" key="11">
    <source>
        <dbReference type="Proteomes" id="UP001060919"/>
    </source>
</evidence>
<keyword evidence="8" id="KW-0175">Coiled coil</keyword>